<sequence length="468" mass="52392">YEESGLDASFWSDGYPTAGALLLAMDEQSGRHWVMSDDRKTVHCETVWGIECQCSIHVSAKGKGWHLIRFKRPGVKGPSNCHAENCVTQCGIDLHSQRLSLFYPMQEREALKQYDSQTPLAALSSTEVLVVADARGFSKQFLTISVPSDFDGSVPCFSQNETKNVHFSTFSIKGMGSDKWSFLRLEMDTYETSVVPWRQSAGHPMPEGDVSCVSLDDRILCMWRVSEGDANSLVLLVYTPATGAWAWPPVPTQLSKRLSKCPPRKNMRVYPLMAVVRGAVHVIPGNMKYPIPHWTIAPKSGDGDKLVWHHLGWLPVAVSGEEGVSPLTTIGGKLLTKCMPKRELRGVYGCSHCHAYTPETGEWVPWKYSDPFTFPGVSVSPTVSVQVTARLCEDRSLFGSLSMKEELTMCRVAPESLYPHESLRWAEPFILRGMEHQGYGDTDTLILMTSVLYQDLKMLRKLKRKEKI</sequence>
<organism evidence="1 2">
    <name type="scientific">Kipferlia bialata</name>
    <dbReference type="NCBI Taxonomy" id="797122"/>
    <lineage>
        <taxon>Eukaryota</taxon>
        <taxon>Metamonada</taxon>
        <taxon>Carpediemonas-like organisms</taxon>
        <taxon>Kipferlia</taxon>
    </lineage>
</organism>
<feature type="non-terminal residue" evidence="1">
    <location>
        <position position="1"/>
    </location>
</feature>
<reference evidence="1 2" key="1">
    <citation type="journal article" date="2018" name="PLoS ONE">
        <title>The draft genome of Kipferlia bialata reveals reductive genome evolution in fornicate parasites.</title>
        <authorList>
            <person name="Tanifuji G."/>
            <person name="Takabayashi S."/>
            <person name="Kume K."/>
            <person name="Takagi M."/>
            <person name="Nakayama T."/>
            <person name="Kamikawa R."/>
            <person name="Inagaki Y."/>
            <person name="Hashimoto T."/>
        </authorList>
    </citation>
    <scope>NUCLEOTIDE SEQUENCE [LARGE SCALE GENOMIC DNA]</scope>
    <source>
        <strain evidence="1">NY0173</strain>
    </source>
</reference>
<keyword evidence="2" id="KW-1185">Reference proteome</keyword>
<comment type="caution">
    <text evidence="1">The sequence shown here is derived from an EMBL/GenBank/DDBJ whole genome shotgun (WGS) entry which is preliminary data.</text>
</comment>
<evidence type="ECO:0000313" key="1">
    <source>
        <dbReference type="EMBL" id="GIQ82751.1"/>
    </source>
</evidence>
<dbReference type="Proteomes" id="UP000265618">
    <property type="component" value="Unassembled WGS sequence"/>
</dbReference>
<accession>A0A9K3GHS9</accession>
<dbReference type="EMBL" id="BDIP01000800">
    <property type="protein sequence ID" value="GIQ82751.1"/>
    <property type="molecule type" value="Genomic_DNA"/>
</dbReference>
<evidence type="ECO:0000313" key="2">
    <source>
        <dbReference type="Proteomes" id="UP000265618"/>
    </source>
</evidence>
<gene>
    <name evidence="1" type="ORF">KIPB_003944</name>
</gene>
<proteinExistence type="predicted"/>
<protein>
    <submittedName>
        <fullName evidence="1">Uncharacterized protein</fullName>
    </submittedName>
</protein>
<name>A0A9K3GHS9_9EUKA</name>
<dbReference type="AlphaFoldDB" id="A0A9K3GHS9"/>